<dbReference type="EMBL" id="CAEZTY010000102">
    <property type="protein sequence ID" value="CAB4598436.1"/>
    <property type="molecule type" value="Genomic_DNA"/>
</dbReference>
<evidence type="ECO:0000313" key="6">
    <source>
        <dbReference type="EMBL" id="CAB4632949.1"/>
    </source>
</evidence>
<dbReference type="InterPro" id="IPR013549">
    <property type="entry name" value="DUF1731"/>
</dbReference>
<dbReference type="SUPFAM" id="SSF51735">
    <property type="entry name" value="NAD(P)-binding Rossmann-fold domains"/>
    <property type="match status" value="1"/>
</dbReference>
<dbReference type="Gene3D" id="3.40.50.720">
    <property type="entry name" value="NAD(P)-binding Rossmann-like Domain"/>
    <property type="match status" value="1"/>
</dbReference>
<evidence type="ECO:0000313" key="7">
    <source>
        <dbReference type="EMBL" id="CAB4953276.1"/>
    </source>
</evidence>
<proteinExistence type="predicted"/>
<dbReference type="EMBL" id="CAFBOK010000203">
    <property type="protein sequence ID" value="CAB4994608.1"/>
    <property type="molecule type" value="Genomic_DNA"/>
</dbReference>
<dbReference type="InterPro" id="IPR010099">
    <property type="entry name" value="SDR39U1"/>
</dbReference>
<reference evidence="4" key="1">
    <citation type="submission" date="2020-05" db="EMBL/GenBank/DDBJ databases">
        <authorList>
            <person name="Chiriac C."/>
            <person name="Salcher M."/>
            <person name="Ghai R."/>
            <person name="Kavagutti S V."/>
        </authorList>
    </citation>
    <scope>NUCLEOTIDE SEQUENCE</scope>
</reference>
<dbReference type="EMBL" id="CAEZVC010000126">
    <property type="protein sequence ID" value="CAB4632949.1"/>
    <property type="molecule type" value="Genomic_DNA"/>
</dbReference>
<accession>A0A6J6AQT3</accession>
<name>A0A6J6AQT3_9ZZZZ</name>
<evidence type="ECO:0000313" key="9">
    <source>
        <dbReference type="EMBL" id="CAB5077506.1"/>
    </source>
</evidence>
<feature type="domain" description="DUF1731" evidence="2">
    <location>
        <begin position="248"/>
        <end position="296"/>
    </location>
</feature>
<evidence type="ECO:0000313" key="3">
    <source>
        <dbReference type="EMBL" id="CAB4346986.1"/>
    </source>
</evidence>
<dbReference type="EMBL" id="CAFBRD010000055">
    <property type="protein sequence ID" value="CAB5077506.1"/>
    <property type="molecule type" value="Genomic_DNA"/>
</dbReference>
<dbReference type="EMBL" id="CAFBNJ010000043">
    <property type="protein sequence ID" value="CAB4953276.1"/>
    <property type="molecule type" value="Genomic_DNA"/>
</dbReference>
<dbReference type="InterPro" id="IPR001509">
    <property type="entry name" value="Epimerase_deHydtase"/>
</dbReference>
<feature type="domain" description="NAD-dependent epimerase/dehydratase" evidence="1">
    <location>
        <begin position="3"/>
        <end position="214"/>
    </location>
</feature>
<dbReference type="InterPro" id="IPR036291">
    <property type="entry name" value="NAD(P)-bd_dom_sf"/>
</dbReference>
<dbReference type="AlphaFoldDB" id="A0A6J6AQT3"/>
<dbReference type="CDD" id="cd05242">
    <property type="entry name" value="SDR_a8"/>
    <property type="match status" value="1"/>
</dbReference>
<evidence type="ECO:0000259" key="2">
    <source>
        <dbReference type="Pfam" id="PF08338"/>
    </source>
</evidence>
<sequence>MKIAITGASGLIGRALTSSLTAEGHQVIPVVRRPNSATPDAIEWNPAAGTIEAAKFEGVDAVVHLAGAGIGDKRWSESYKREILESRTKGTALLANTLASLDAPPSVMVSGSAIGFYGDTGNNAVDESAPAGNDFLANVCVEWEAATAPAVDSGIRVPFLRTGIVLTADGGALAKMLPLFRFGLGGRMGSGKQWWSWISMADEIGAIRWLIDHDISGPVNATAPAPVTNKEFTKALGEAMHRPTLAPVPSFGPKLLLGPELADALLFTSTRVTPGALSASGYAFAHPTIDVALRDVLTSKATA</sequence>
<gene>
    <name evidence="5" type="ORF">UFOPK1762_01770</name>
    <name evidence="6" type="ORF">UFOPK1906_01595</name>
    <name evidence="3" type="ORF">UFOPK3331_02063</name>
    <name evidence="7" type="ORF">UFOPK3785_00972</name>
    <name evidence="8" type="ORF">UFOPK3927_01504</name>
    <name evidence="4" type="ORF">UFOPK4201_01955</name>
    <name evidence="9" type="ORF">UFOPK4371_01065</name>
</gene>
<dbReference type="NCBIfam" id="TIGR01777">
    <property type="entry name" value="yfcH"/>
    <property type="match status" value="1"/>
</dbReference>
<dbReference type="EMBL" id="CAESAL010000138">
    <property type="protein sequence ID" value="CAB4346986.1"/>
    <property type="molecule type" value="Genomic_DNA"/>
</dbReference>
<evidence type="ECO:0000259" key="1">
    <source>
        <dbReference type="Pfam" id="PF01370"/>
    </source>
</evidence>
<dbReference type="Pfam" id="PF01370">
    <property type="entry name" value="Epimerase"/>
    <property type="match status" value="1"/>
</dbReference>
<dbReference type="Pfam" id="PF08338">
    <property type="entry name" value="DUF1731"/>
    <property type="match status" value="1"/>
</dbReference>
<evidence type="ECO:0000313" key="5">
    <source>
        <dbReference type="EMBL" id="CAB4598436.1"/>
    </source>
</evidence>
<dbReference type="PANTHER" id="PTHR11092">
    <property type="entry name" value="SUGAR NUCLEOTIDE EPIMERASE RELATED"/>
    <property type="match status" value="1"/>
</dbReference>
<organism evidence="4">
    <name type="scientific">freshwater metagenome</name>
    <dbReference type="NCBI Taxonomy" id="449393"/>
    <lineage>
        <taxon>unclassified sequences</taxon>
        <taxon>metagenomes</taxon>
        <taxon>ecological metagenomes</taxon>
    </lineage>
</organism>
<protein>
    <submittedName>
        <fullName evidence="4">Unannotated protein</fullName>
    </submittedName>
</protein>
<evidence type="ECO:0000313" key="4">
    <source>
        <dbReference type="EMBL" id="CAB4372906.1"/>
    </source>
</evidence>
<evidence type="ECO:0000313" key="8">
    <source>
        <dbReference type="EMBL" id="CAB4994608.1"/>
    </source>
</evidence>
<dbReference type="PANTHER" id="PTHR11092:SF0">
    <property type="entry name" value="EPIMERASE FAMILY PROTEIN SDR39U1"/>
    <property type="match status" value="1"/>
</dbReference>
<dbReference type="EMBL" id="CAEUNJ010000127">
    <property type="protein sequence ID" value="CAB4372906.1"/>
    <property type="molecule type" value="Genomic_DNA"/>
</dbReference>